<dbReference type="HAMAP" id="MF_00185">
    <property type="entry name" value="IPP_trans"/>
    <property type="match status" value="1"/>
</dbReference>
<reference evidence="14 15" key="1">
    <citation type="submission" date="2017-11" db="EMBL/GenBank/DDBJ databases">
        <title>Evolution of Phototrophy in the Chloroflexi Phylum Driven by Horizontal Gene Transfer.</title>
        <authorList>
            <person name="Ward L.M."/>
            <person name="Hemp J."/>
            <person name="Shih P.M."/>
            <person name="Mcglynn S.E."/>
            <person name="Fischer W."/>
        </authorList>
    </citation>
    <scope>NUCLEOTIDE SEQUENCE [LARGE SCALE GENOMIC DNA]</scope>
    <source>
        <strain evidence="14">CP2_2F</strain>
    </source>
</reference>
<evidence type="ECO:0000256" key="5">
    <source>
        <dbReference type="ARBA" id="ARBA00022694"/>
    </source>
</evidence>
<dbReference type="Pfam" id="PF01715">
    <property type="entry name" value="IPPT"/>
    <property type="match status" value="1"/>
</dbReference>
<evidence type="ECO:0000256" key="3">
    <source>
        <dbReference type="ARBA" id="ARBA00005842"/>
    </source>
</evidence>
<comment type="subunit">
    <text evidence="10">Monomer.</text>
</comment>
<evidence type="ECO:0000256" key="11">
    <source>
        <dbReference type="RuleBase" id="RU003783"/>
    </source>
</evidence>
<dbReference type="SUPFAM" id="SSF52540">
    <property type="entry name" value="P-loop containing nucleoside triphosphate hydrolases"/>
    <property type="match status" value="2"/>
</dbReference>
<name>A0A2M8NZ72_9CHLR</name>
<dbReference type="GO" id="GO:0005524">
    <property type="term" value="F:ATP binding"/>
    <property type="evidence" value="ECO:0007669"/>
    <property type="project" value="UniProtKB-UniRule"/>
</dbReference>
<evidence type="ECO:0000313" key="14">
    <source>
        <dbReference type="EMBL" id="PJF30603.1"/>
    </source>
</evidence>
<feature type="site" description="Interaction with substrate tRNA" evidence="10">
    <location>
        <position position="103"/>
    </location>
</feature>
<sequence length="307" mass="34004">MHSRGRLIALIGATGVGKTALAIQIAQHFNGEIVGADSRQIYRYMDIGTAKPTPAERAAAPHHLIDITDPDQPLTLAEYQHLAYAAIADIHGRGKLPLLVGGTGQYVTAVLEGWSAPEVPPDPALRAELEALCAERGTEALVERLRALDPISAARIDPHNPRRLIRALEVCLISGKPFSAQRQKAPPPYQVLEIGLHMPRQALFPRLDARIDRMMQDGLLEEVAWLHERGYDPRLPALSGLGYAQLGAHLRGECSLEDALIAFKRETRAFVRRQETWFRHHGAPEWFPAEESAAVLERIAAWLHEEI</sequence>
<evidence type="ECO:0000256" key="10">
    <source>
        <dbReference type="HAMAP-Rule" id="MF_00185"/>
    </source>
</evidence>
<evidence type="ECO:0000256" key="2">
    <source>
        <dbReference type="ARBA" id="ARBA00003213"/>
    </source>
</evidence>
<dbReference type="EMBL" id="PGTK01000008">
    <property type="protein sequence ID" value="PJF30603.1"/>
    <property type="molecule type" value="Genomic_DNA"/>
</dbReference>
<evidence type="ECO:0000256" key="9">
    <source>
        <dbReference type="ARBA" id="ARBA00049563"/>
    </source>
</evidence>
<dbReference type="GO" id="GO:0052381">
    <property type="term" value="F:tRNA dimethylallyltransferase activity"/>
    <property type="evidence" value="ECO:0007669"/>
    <property type="project" value="UniProtKB-UniRule"/>
</dbReference>
<feature type="binding site" evidence="10">
    <location>
        <begin position="12"/>
        <end position="19"/>
    </location>
    <ligand>
        <name>ATP</name>
        <dbReference type="ChEBI" id="CHEBI:30616"/>
    </ligand>
</feature>
<organism evidence="14 15">
    <name type="scientific">Candidatus Thermofonsia Clade 1 bacterium</name>
    <dbReference type="NCBI Taxonomy" id="2364210"/>
    <lineage>
        <taxon>Bacteria</taxon>
        <taxon>Bacillati</taxon>
        <taxon>Chloroflexota</taxon>
        <taxon>Candidatus Thermofontia</taxon>
        <taxon>Candidatus Thermofonsia Clade 1</taxon>
    </lineage>
</organism>
<dbReference type="Gene3D" id="3.40.50.300">
    <property type="entry name" value="P-loop containing nucleotide triphosphate hydrolases"/>
    <property type="match status" value="1"/>
</dbReference>
<feature type="site" description="Interaction with substrate tRNA" evidence="10">
    <location>
        <position position="126"/>
    </location>
</feature>
<dbReference type="NCBIfam" id="TIGR00174">
    <property type="entry name" value="miaA"/>
    <property type="match status" value="1"/>
</dbReference>
<dbReference type="GO" id="GO:0006400">
    <property type="term" value="P:tRNA modification"/>
    <property type="evidence" value="ECO:0007669"/>
    <property type="project" value="TreeGrafter"/>
</dbReference>
<evidence type="ECO:0000256" key="4">
    <source>
        <dbReference type="ARBA" id="ARBA00022679"/>
    </source>
</evidence>
<dbReference type="InterPro" id="IPR039657">
    <property type="entry name" value="Dimethylallyltransferase"/>
</dbReference>
<dbReference type="PANTHER" id="PTHR11088:SF60">
    <property type="entry name" value="TRNA DIMETHYLALLYLTRANSFERASE"/>
    <property type="match status" value="1"/>
</dbReference>
<evidence type="ECO:0000256" key="12">
    <source>
        <dbReference type="RuleBase" id="RU003784"/>
    </source>
</evidence>
<dbReference type="Gene3D" id="1.10.20.140">
    <property type="match status" value="1"/>
</dbReference>
<evidence type="ECO:0000256" key="13">
    <source>
        <dbReference type="RuleBase" id="RU003785"/>
    </source>
</evidence>
<keyword evidence="6 10" id="KW-0547">Nucleotide-binding</keyword>
<keyword evidence="5 10" id="KW-0819">tRNA processing</keyword>
<evidence type="ECO:0000256" key="8">
    <source>
        <dbReference type="ARBA" id="ARBA00022842"/>
    </source>
</evidence>
<feature type="region of interest" description="Interaction with substrate tRNA" evidence="10">
    <location>
        <begin position="37"/>
        <end position="40"/>
    </location>
</feature>
<accession>A0A2M8NZ72</accession>
<keyword evidence="4 10" id="KW-0808">Transferase</keyword>
<evidence type="ECO:0000256" key="6">
    <source>
        <dbReference type="ARBA" id="ARBA00022741"/>
    </source>
</evidence>
<keyword evidence="8 10" id="KW-0460">Magnesium</keyword>
<evidence type="ECO:0000256" key="1">
    <source>
        <dbReference type="ARBA" id="ARBA00001946"/>
    </source>
</evidence>
<dbReference type="PANTHER" id="PTHR11088">
    <property type="entry name" value="TRNA DIMETHYLALLYLTRANSFERASE"/>
    <property type="match status" value="1"/>
</dbReference>
<dbReference type="Proteomes" id="UP000228921">
    <property type="component" value="Unassembled WGS sequence"/>
</dbReference>
<dbReference type="InterPro" id="IPR018022">
    <property type="entry name" value="IPT"/>
</dbReference>
<feature type="binding site" evidence="10">
    <location>
        <begin position="14"/>
        <end position="19"/>
    </location>
    <ligand>
        <name>substrate</name>
    </ligand>
</feature>
<keyword evidence="7 10" id="KW-0067">ATP-binding</keyword>
<comment type="cofactor">
    <cofactor evidence="1 10">
        <name>Mg(2+)</name>
        <dbReference type="ChEBI" id="CHEBI:18420"/>
    </cofactor>
</comment>
<comment type="function">
    <text evidence="2 10 12">Catalyzes the transfer of a dimethylallyl group onto the adenine at position 37 in tRNAs that read codons beginning with uridine, leading to the formation of N6-(dimethylallyl)adenosine (i(6)A).</text>
</comment>
<protein>
    <recommendedName>
        <fullName evidence="10">tRNA dimethylallyltransferase</fullName>
        <ecNumber evidence="10">2.5.1.75</ecNumber>
    </recommendedName>
    <alternativeName>
        <fullName evidence="10">Dimethylallyl diphosphate:tRNA dimethylallyltransferase</fullName>
        <shortName evidence="10">DMAPP:tRNA dimethylallyltransferase</shortName>
        <shortName evidence="10">DMATase</shortName>
    </alternativeName>
    <alternativeName>
        <fullName evidence="10">Isopentenyl-diphosphate:tRNA isopentenyltransferase</fullName>
        <shortName evidence="10">IPP transferase</shortName>
        <shortName evidence="10">IPPT</shortName>
        <shortName evidence="10">IPTase</shortName>
    </alternativeName>
</protein>
<dbReference type="InterPro" id="IPR027417">
    <property type="entry name" value="P-loop_NTPase"/>
</dbReference>
<comment type="similarity">
    <text evidence="3 10 13">Belongs to the IPP transferase family.</text>
</comment>
<proteinExistence type="inferred from homology"/>
<evidence type="ECO:0000256" key="7">
    <source>
        <dbReference type="ARBA" id="ARBA00022840"/>
    </source>
</evidence>
<dbReference type="EC" id="2.5.1.75" evidence="10"/>
<comment type="caution">
    <text evidence="10">Lacks conserved residue(s) required for the propagation of feature annotation.</text>
</comment>
<gene>
    <name evidence="10" type="primary">miaA</name>
    <name evidence="14" type="ORF">CUN51_07285</name>
</gene>
<dbReference type="FunFam" id="1.10.20.140:FF:000001">
    <property type="entry name" value="tRNA dimethylallyltransferase"/>
    <property type="match status" value="1"/>
</dbReference>
<comment type="caution">
    <text evidence="14">The sequence shown here is derived from an EMBL/GenBank/DDBJ whole genome shotgun (WGS) entry which is preliminary data.</text>
</comment>
<evidence type="ECO:0000313" key="15">
    <source>
        <dbReference type="Proteomes" id="UP000228921"/>
    </source>
</evidence>
<comment type="catalytic activity">
    <reaction evidence="9 10 11">
        <text>adenosine(37) in tRNA + dimethylallyl diphosphate = N(6)-dimethylallyladenosine(37) in tRNA + diphosphate</text>
        <dbReference type="Rhea" id="RHEA:26482"/>
        <dbReference type="Rhea" id="RHEA-COMP:10162"/>
        <dbReference type="Rhea" id="RHEA-COMP:10375"/>
        <dbReference type="ChEBI" id="CHEBI:33019"/>
        <dbReference type="ChEBI" id="CHEBI:57623"/>
        <dbReference type="ChEBI" id="CHEBI:74411"/>
        <dbReference type="ChEBI" id="CHEBI:74415"/>
        <dbReference type="EC" id="2.5.1.75"/>
    </reaction>
</comment>
<dbReference type="AlphaFoldDB" id="A0A2M8NZ72"/>